<keyword evidence="2" id="KW-1185">Reference proteome</keyword>
<evidence type="ECO:0000313" key="2">
    <source>
        <dbReference type="Proteomes" id="UP000022910"/>
    </source>
</evidence>
<proteinExistence type="predicted"/>
<evidence type="ECO:0000313" key="1">
    <source>
        <dbReference type="EMBL" id="EXX77540.1"/>
    </source>
</evidence>
<dbReference type="EMBL" id="JEMT01010740">
    <property type="protein sequence ID" value="EXX77540.1"/>
    <property type="molecule type" value="Genomic_DNA"/>
</dbReference>
<organism evidence="1 2">
    <name type="scientific">Rhizophagus irregularis (strain DAOM 197198w)</name>
    <name type="common">Glomus intraradices</name>
    <dbReference type="NCBI Taxonomy" id="1432141"/>
    <lineage>
        <taxon>Eukaryota</taxon>
        <taxon>Fungi</taxon>
        <taxon>Fungi incertae sedis</taxon>
        <taxon>Mucoromycota</taxon>
        <taxon>Glomeromycotina</taxon>
        <taxon>Glomeromycetes</taxon>
        <taxon>Glomerales</taxon>
        <taxon>Glomeraceae</taxon>
        <taxon>Rhizophagus</taxon>
    </lineage>
</organism>
<sequence length="92" mass="11080">MFTQEDGRVGRWKSRLTYFEKNETWNLADFLQWGIVYIESFGKKEEEHRTYKICLEKLVESPHLINSHDSETVQKMASQCLESFEFWIRSRG</sequence>
<name>A0A015KD89_RHIIW</name>
<comment type="caution">
    <text evidence="1">The sequence shown here is derived from an EMBL/GenBank/DDBJ whole genome shotgun (WGS) entry which is preliminary data.</text>
</comment>
<reference evidence="1 2" key="1">
    <citation type="submission" date="2014-02" db="EMBL/GenBank/DDBJ databases">
        <title>Single nucleus genome sequencing reveals high similarity among nuclei of an endomycorrhizal fungus.</title>
        <authorList>
            <person name="Lin K."/>
            <person name="Geurts R."/>
            <person name="Zhang Z."/>
            <person name="Limpens E."/>
            <person name="Saunders D.G."/>
            <person name="Mu D."/>
            <person name="Pang E."/>
            <person name="Cao H."/>
            <person name="Cha H."/>
            <person name="Lin T."/>
            <person name="Zhou Q."/>
            <person name="Shang Y."/>
            <person name="Li Y."/>
            <person name="Ivanov S."/>
            <person name="Sharma T."/>
            <person name="Velzen R.V."/>
            <person name="Ruijter N.D."/>
            <person name="Aanen D.K."/>
            <person name="Win J."/>
            <person name="Kamoun S."/>
            <person name="Bisseling T."/>
            <person name="Huang S."/>
        </authorList>
    </citation>
    <scope>NUCLEOTIDE SEQUENCE [LARGE SCALE GENOMIC DNA]</scope>
    <source>
        <strain evidence="2">DAOM197198w</strain>
    </source>
</reference>
<dbReference type="AlphaFoldDB" id="A0A015KD89"/>
<protein>
    <submittedName>
        <fullName evidence="1">Uncharacterized protein</fullName>
    </submittedName>
</protein>
<gene>
    <name evidence="1" type="ORF">RirG_022930</name>
</gene>
<dbReference type="HOGENOM" id="CLU_2414445_0_0_1"/>
<dbReference type="Proteomes" id="UP000022910">
    <property type="component" value="Unassembled WGS sequence"/>
</dbReference>
<accession>A0A015KD89</accession>